<dbReference type="InterPro" id="IPR003594">
    <property type="entry name" value="HATPase_dom"/>
</dbReference>
<dbReference type="Gene3D" id="3.30.565.10">
    <property type="entry name" value="Histidine kinase-like ATPase, C-terminal domain"/>
    <property type="match status" value="1"/>
</dbReference>
<feature type="domain" description="HTH araC/xylS-type" evidence="11">
    <location>
        <begin position="868"/>
        <end position="967"/>
    </location>
</feature>
<keyword evidence="9" id="KW-0812">Transmembrane</keyword>
<evidence type="ECO:0000256" key="7">
    <source>
        <dbReference type="PROSITE-ProRule" id="PRU00169"/>
    </source>
</evidence>
<dbReference type="SMART" id="SM00388">
    <property type="entry name" value="HisKA"/>
    <property type="match status" value="1"/>
</dbReference>
<dbReference type="SMART" id="SM00387">
    <property type="entry name" value="HATPase_c"/>
    <property type="match status" value="1"/>
</dbReference>
<evidence type="ECO:0000259" key="11">
    <source>
        <dbReference type="PROSITE" id="PS01124"/>
    </source>
</evidence>
<evidence type="ECO:0000256" key="2">
    <source>
        <dbReference type="ARBA" id="ARBA00012438"/>
    </source>
</evidence>
<dbReference type="SMART" id="SM00448">
    <property type="entry name" value="REC"/>
    <property type="match status" value="1"/>
</dbReference>
<feature type="coiled-coil region" evidence="8">
    <location>
        <begin position="392"/>
        <end position="421"/>
    </location>
</feature>
<dbReference type="Pfam" id="PF02518">
    <property type="entry name" value="HATPase_c"/>
    <property type="match status" value="1"/>
</dbReference>
<comment type="catalytic activity">
    <reaction evidence="1">
        <text>ATP + protein L-histidine = ADP + protein N-phospho-L-histidine.</text>
        <dbReference type="EC" id="2.7.13.3"/>
    </reaction>
</comment>
<comment type="caution">
    <text evidence="14">The sequence shown here is derived from an EMBL/GenBank/DDBJ whole genome shotgun (WGS) entry which is preliminary data.</text>
</comment>
<organism evidence="14 15">
    <name type="scientific">Poritiphilus flavus</name>
    <dbReference type="NCBI Taxonomy" id="2697053"/>
    <lineage>
        <taxon>Bacteria</taxon>
        <taxon>Pseudomonadati</taxon>
        <taxon>Bacteroidota</taxon>
        <taxon>Flavobacteriia</taxon>
        <taxon>Flavobacteriales</taxon>
        <taxon>Flavobacteriaceae</taxon>
        <taxon>Poritiphilus</taxon>
    </lineage>
</organism>
<dbReference type="GO" id="GO:0043565">
    <property type="term" value="F:sequence-specific DNA binding"/>
    <property type="evidence" value="ECO:0007669"/>
    <property type="project" value="InterPro"/>
</dbReference>
<dbReference type="PROSITE" id="PS01124">
    <property type="entry name" value="HTH_ARAC_FAMILY_2"/>
    <property type="match status" value="1"/>
</dbReference>
<protein>
    <recommendedName>
        <fullName evidence="2">histidine kinase</fullName>
        <ecNumber evidence="2">2.7.13.3</ecNumber>
    </recommendedName>
</protein>
<reference evidence="14 15" key="1">
    <citation type="submission" date="2020-01" db="EMBL/GenBank/DDBJ databases">
        <title>Bacteria diversity of Porities sp.</title>
        <authorList>
            <person name="Wang G."/>
        </authorList>
    </citation>
    <scope>NUCLEOTIDE SEQUENCE [LARGE SCALE GENOMIC DNA]</scope>
    <source>
        <strain evidence="14 15">R33</strain>
    </source>
</reference>
<dbReference type="SUPFAM" id="SSF55874">
    <property type="entry name" value="ATPase domain of HSP90 chaperone/DNA topoisomerase II/histidine kinase"/>
    <property type="match status" value="1"/>
</dbReference>
<dbReference type="InterPro" id="IPR018060">
    <property type="entry name" value="HTH_AraC"/>
</dbReference>
<dbReference type="Pfam" id="PF00512">
    <property type="entry name" value="HisKA"/>
    <property type="match status" value="1"/>
</dbReference>
<dbReference type="SUPFAM" id="SSF48452">
    <property type="entry name" value="TPR-like"/>
    <property type="match status" value="2"/>
</dbReference>
<proteinExistence type="predicted"/>
<dbReference type="Gene3D" id="1.25.40.10">
    <property type="entry name" value="Tetratricopeptide repeat domain"/>
    <property type="match status" value="2"/>
</dbReference>
<evidence type="ECO:0000256" key="1">
    <source>
        <dbReference type="ARBA" id="ARBA00000085"/>
    </source>
</evidence>
<dbReference type="SUPFAM" id="SSF47384">
    <property type="entry name" value="Homodimeric domain of signal transducing histidine kinase"/>
    <property type="match status" value="1"/>
</dbReference>
<evidence type="ECO:0000256" key="5">
    <source>
        <dbReference type="ARBA" id="ARBA00023125"/>
    </source>
</evidence>
<keyword evidence="6" id="KW-0804">Transcription</keyword>
<dbReference type="Pfam" id="PF12833">
    <property type="entry name" value="HTH_18"/>
    <property type="match status" value="1"/>
</dbReference>
<evidence type="ECO:0000256" key="10">
    <source>
        <dbReference type="SAM" id="SignalP"/>
    </source>
</evidence>
<evidence type="ECO:0000256" key="4">
    <source>
        <dbReference type="ARBA" id="ARBA00023015"/>
    </source>
</evidence>
<feature type="signal peptide" evidence="10">
    <location>
        <begin position="1"/>
        <end position="20"/>
    </location>
</feature>
<dbReference type="SUPFAM" id="SSF52172">
    <property type="entry name" value="CheY-like"/>
    <property type="match status" value="1"/>
</dbReference>
<dbReference type="SMART" id="SM00342">
    <property type="entry name" value="HTH_ARAC"/>
    <property type="match status" value="1"/>
</dbReference>
<dbReference type="Pfam" id="PF13181">
    <property type="entry name" value="TPR_8"/>
    <property type="match status" value="1"/>
</dbReference>
<evidence type="ECO:0000256" key="8">
    <source>
        <dbReference type="SAM" id="Coils"/>
    </source>
</evidence>
<evidence type="ECO:0000256" key="9">
    <source>
        <dbReference type="SAM" id="Phobius"/>
    </source>
</evidence>
<evidence type="ECO:0000259" key="13">
    <source>
        <dbReference type="PROSITE" id="PS50110"/>
    </source>
</evidence>
<dbReference type="SMART" id="SM00028">
    <property type="entry name" value="TPR"/>
    <property type="match status" value="4"/>
</dbReference>
<dbReference type="Gene3D" id="1.10.287.130">
    <property type="match status" value="1"/>
</dbReference>
<dbReference type="SUPFAM" id="SSF46689">
    <property type="entry name" value="Homeodomain-like"/>
    <property type="match status" value="1"/>
</dbReference>
<dbReference type="Gene3D" id="3.40.50.2300">
    <property type="match status" value="1"/>
</dbReference>
<dbReference type="GO" id="GO:0003700">
    <property type="term" value="F:DNA-binding transcription factor activity"/>
    <property type="evidence" value="ECO:0007669"/>
    <property type="project" value="InterPro"/>
</dbReference>
<dbReference type="Proteomes" id="UP000475249">
    <property type="component" value="Unassembled WGS sequence"/>
</dbReference>
<keyword evidence="5" id="KW-0238">DNA-binding</keyword>
<dbReference type="AlphaFoldDB" id="A0A6L9EIA8"/>
<dbReference type="CDD" id="cd00082">
    <property type="entry name" value="HisKA"/>
    <property type="match status" value="1"/>
</dbReference>
<evidence type="ECO:0000256" key="3">
    <source>
        <dbReference type="ARBA" id="ARBA00022553"/>
    </source>
</evidence>
<dbReference type="InterPro" id="IPR005467">
    <property type="entry name" value="His_kinase_dom"/>
</dbReference>
<dbReference type="InterPro" id="IPR001789">
    <property type="entry name" value="Sig_transdc_resp-reg_receiver"/>
</dbReference>
<dbReference type="GO" id="GO:0000155">
    <property type="term" value="F:phosphorelay sensor kinase activity"/>
    <property type="evidence" value="ECO:0007669"/>
    <property type="project" value="InterPro"/>
</dbReference>
<gene>
    <name evidence="14" type="ORF">GTQ38_20460</name>
</gene>
<dbReference type="PANTHER" id="PTHR43547:SF2">
    <property type="entry name" value="HYBRID SIGNAL TRANSDUCTION HISTIDINE KINASE C"/>
    <property type="match status" value="1"/>
</dbReference>
<keyword evidence="4" id="KW-0805">Transcription regulation</keyword>
<dbReference type="InterPro" id="IPR036097">
    <property type="entry name" value="HisK_dim/P_sf"/>
</dbReference>
<keyword evidence="3 7" id="KW-0597">Phosphoprotein</keyword>
<keyword evidence="9" id="KW-1133">Transmembrane helix</keyword>
<keyword evidence="8" id="KW-0175">Coiled coil</keyword>
<dbReference type="EMBL" id="WXYO01000010">
    <property type="protein sequence ID" value="NAS14396.1"/>
    <property type="molecule type" value="Genomic_DNA"/>
</dbReference>
<feature type="transmembrane region" description="Helical" evidence="9">
    <location>
        <begin position="426"/>
        <end position="445"/>
    </location>
</feature>
<feature type="domain" description="Histidine kinase" evidence="12">
    <location>
        <begin position="468"/>
        <end position="680"/>
    </location>
</feature>
<dbReference type="PROSITE" id="PS50110">
    <property type="entry name" value="RESPONSE_REGULATORY"/>
    <property type="match status" value="1"/>
</dbReference>
<dbReference type="InterPro" id="IPR003661">
    <property type="entry name" value="HisK_dim/P_dom"/>
</dbReference>
<dbReference type="Gene3D" id="1.10.10.60">
    <property type="entry name" value="Homeodomain-like"/>
    <property type="match status" value="2"/>
</dbReference>
<accession>A0A6L9EIA8</accession>
<evidence type="ECO:0000313" key="14">
    <source>
        <dbReference type="EMBL" id="NAS14396.1"/>
    </source>
</evidence>
<dbReference type="FunFam" id="3.40.50.2300:FF:000138">
    <property type="entry name" value="Two-component system sensor histidine kinase/response regulator"/>
    <property type="match status" value="1"/>
</dbReference>
<dbReference type="InterPro" id="IPR018062">
    <property type="entry name" value="HTH_AraC-typ_CS"/>
</dbReference>
<dbReference type="Pfam" id="PF13374">
    <property type="entry name" value="TPR_10"/>
    <property type="match status" value="1"/>
</dbReference>
<keyword evidence="9" id="KW-0472">Membrane</keyword>
<dbReference type="PANTHER" id="PTHR43547">
    <property type="entry name" value="TWO-COMPONENT HISTIDINE KINASE"/>
    <property type="match status" value="1"/>
</dbReference>
<dbReference type="PRINTS" id="PR00032">
    <property type="entry name" value="HTHARAC"/>
</dbReference>
<evidence type="ECO:0000259" key="12">
    <source>
        <dbReference type="PROSITE" id="PS50109"/>
    </source>
</evidence>
<name>A0A6L9EIA8_9FLAO</name>
<evidence type="ECO:0000256" key="6">
    <source>
        <dbReference type="ARBA" id="ARBA00023163"/>
    </source>
</evidence>
<dbReference type="FunFam" id="1.10.287.130:FF:000045">
    <property type="entry name" value="Two-component system sensor histidine kinase/response regulator"/>
    <property type="match status" value="1"/>
</dbReference>
<dbReference type="PROSITE" id="PS50109">
    <property type="entry name" value="HIS_KIN"/>
    <property type="match status" value="1"/>
</dbReference>
<feature type="domain" description="Response regulatory" evidence="13">
    <location>
        <begin position="721"/>
        <end position="836"/>
    </location>
</feature>
<keyword evidence="10" id="KW-0732">Signal</keyword>
<dbReference type="InterPro" id="IPR019734">
    <property type="entry name" value="TPR_rpt"/>
</dbReference>
<dbReference type="InterPro" id="IPR011006">
    <property type="entry name" value="CheY-like_superfamily"/>
</dbReference>
<dbReference type="InterPro" id="IPR020449">
    <property type="entry name" value="Tscrpt_reg_AraC-type_HTH"/>
</dbReference>
<dbReference type="InterPro" id="IPR011990">
    <property type="entry name" value="TPR-like_helical_dom_sf"/>
</dbReference>
<feature type="modified residue" description="4-aspartylphosphate" evidence="7">
    <location>
        <position position="769"/>
    </location>
</feature>
<dbReference type="InterPro" id="IPR036890">
    <property type="entry name" value="HATPase_C_sf"/>
</dbReference>
<keyword evidence="15" id="KW-1185">Reference proteome</keyword>
<dbReference type="EC" id="2.7.13.3" evidence="2"/>
<dbReference type="InterPro" id="IPR009057">
    <property type="entry name" value="Homeodomain-like_sf"/>
</dbReference>
<feature type="chain" id="PRO_5027108588" description="histidine kinase" evidence="10">
    <location>
        <begin position="21"/>
        <end position="967"/>
    </location>
</feature>
<sequence length="967" mass="110100">MRVLFGVLCSMLSLSIPVNAQTERIEDSVRTARLYSEFDSIIHSDAKVAKQYIDSLELLAQRSHYRKALYFYQSSQAYYLFVKSKLPASMRLYEKALETARTLNMDKEWVKTRIWVGNHHFFNNKREQARSAYEEALATSKKINFPDGIANAYFGLASLKDEGDQVMRYLLQIDSMYTANKSSSPILANALGHIGKLYFESDNHLMAKSYLKKSIKVAKENNYIPGIIGFKIFLGDIAVKEDSLDLARTYYRSALHGKADQNDSINLAHAMVNLGELEYKLGKLAKAEEYLIQGLETFQKYDDFVNTTFASLMLSELYSAKGNRPQAQKYLDYARDNPKYLSEAKYQLRLLQSEIQFHEQFGEFHQAYLKQKKLDSLRADQIGKQNAEAFMALEQEHNAAKKEQEIALLKTENALAAQQKRNQLNLLLAGMGILSVVGLFFFFLFRNRQKTAQKLRELDRVKSDFFANISHEFRTPLTLISGPLQQKLENNSLGPAEREELMLMQRNSQRLLRLVDQLLALSKLESGSYQLRVGQGDLGSLLGSIAESFRFPAKQNKIQYEVNVTSMDSCWFDRDLIEKVTVNLLSNALKYSPVSGSVQLKASQKGKFLRLDVENTTGDLDEKNLEMLFSRFYQADHRAEGAGIGLALVKELVELAHGKIKLKLKKDGKLRFRVRLPLAKKYFRSEEISEDVILPQNPIPELVSHKAGEVTEAGTSEEKPILLVVEDNADVRQFVKKSFSGDFKVLEAENGVDGQHKAVESIPDIIISDIMMPEMDGLELCALLKQDERTSHIPVILLTARAGEEDQYKGLENGADDYVTKPFKLKLLRSRVHNLISSRKLLRQRYSQEIVLKPRDIAITNLDEQFLSRVQEVLDVNLTNPVFTVKEFSEHMGMSRMQLHRKLKALTGFATSEFIRSQRLKMAVTLLEKSDVSISEIAYQVGFNDPSYFAKCFKEAYGCSPKAYLYA</sequence>
<dbReference type="RefSeq" id="WP_161437445.1">
    <property type="nucleotide sequence ID" value="NZ_WXYO01000010.1"/>
</dbReference>
<evidence type="ECO:0000313" key="15">
    <source>
        <dbReference type="Proteomes" id="UP000475249"/>
    </source>
</evidence>
<dbReference type="PROSITE" id="PS00041">
    <property type="entry name" value="HTH_ARAC_FAMILY_1"/>
    <property type="match status" value="1"/>
</dbReference>
<dbReference type="Pfam" id="PF00072">
    <property type="entry name" value="Response_reg"/>
    <property type="match status" value="1"/>
</dbReference>